<sequence>HEVAYVLGQIQSPSSQKALVQSLRNEGRSTPWFDTRQQKLLGPLETPEIHEELKKFTGPKVPQVVRQSCEVALDFVDYNQSGEFQYANTLNLVQSCS</sequence>
<gene>
    <name evidence="1" type="ORF">FKW44_023388</name>
</gene>
<dbReference type="OrthoDB" id="421002at2759"/>
<reference evidence="2" key="1">
    <citation type="submission" date="2021-01" db="EMBL/GenBank/DDBJ databases">
        <title>Caligus Genome Assembly.</title>
        <authorList>
            <person name="Gallardo-Escarate C."/>
        </authorList>
    </citation>
    <scope>NUCLEOTIDE SEQUENCE [LARGE SCALE GENOMIC DNA]</scope>
</reference>
<evidence type="ECO:0000313" key="1">
    <source>
        <dbReference type="EMBL" id="QQP35227.1"/>
    </source>
</evidence>
<dbReference type="EMBL" id="CP045907">
    <property type="protein sequence ID" value="QQP35227.1"/>
    <property type="molecule type" value="Genomic_DNA"/>
</dbReference>
<keyword evidence="2" id="KW-1185">Reference proteome</keyword>
<accession>A0A7T8GP87</accession>
<dbReference type="AlphaFoldDB" id="A0A7T8GP87"/>
<feature type="non-terminal residue" evidence="1">
    <location>
        <position position="1"/>
    </location>
</feature>
<organism evidence="1 2">
    <name type="scientific">Caligus rogercresseyi</name>
    <name type="common">Sea louse</name>
    <dbReference type="NCBI Taxonomy" id="217165"/>
    <lineage>
        <taxon>Eukaryota</taxon>
        <taxon>Metazoa</taxon>
        <taxon>Ecdysozoa</taxon>
        <taxon>Arthropoda</taxon>
        <taxon>Crustacea</taxon>
        <taxon>Multicrustacea</taxon>
        <taxon>Hexanauplia</taxon>
        <taxon>Copepoda</taxon>
        <taxon>Siphonostomatoida</taxon>
        <taxon>Caligidae</taxon>
        <taxon>Caligus</taxon>
    </lineage>
</organism>
<dbReference type="Proteomes" id="UP000595437">
    <property type="component" value="Chromosome 18"/>
</dbReference>
<evidence type="ECO:0000313" key="2">
    <source>
        <dbReference type="Proteomes" id="UP000595437"/>
    </source>
</evidence>
<name>A0A7T8GP87_CALRO</name>
<protein>
    <submittedName>
        <fullName evidence="1">Deoxyhypusine hydroxylase</fullName>
    </submittedName>
</protein>
<proteinExistence type="predicted"/>